<accession>A0AA96V1M9</accession>
<feature type="region of interest" description="Disordered" evidence="1">
    <location>
        <begin position="240"/>
        <end position="266"/>
    </location>
</feature>
<dbReference type="EMBL" id="CP131060">
    <property type="protein sequence ID" value="WNY24581.1"/>
    <property type="molecule type" value="Genomic_DNA"/>
</dbReference>
<feature type="region of interest" description="Disordered" evidence="1">
    <location>
        <begin position="97"/>
        <end position="131"/>
    </location>
</feature>
<keyword evidence="3" id="KW-1185">Reference proteome</keyword>
<evidence type="ECO:0000313" key="3">
    <source>
        <dbReference type="Proteomes" id="UP001303587"/>
    </source>
</evidence>
<feature type="compositionally biased region" description="Low complexity" evidence="1">
    <location>
        <begin position="107"/>
        <end position="116"/>
    </location>
</feature>
<dbReference type="AlphaFoldDB" id="A0AA96V1M9"/>
<reference evidence="2 3" key="1">
    <citation type="submission" date="2023-07" db="EMBL/GenBank/DDBJ databases">
        <title>Closed genoem sequence of Methanosarcinaceae archaeon Ac7.</title>
        <authorList>
            <person name="Poehlein A."/>
            <person name="Protasov E."/>
            <person name="Platt K."/>
            <person name="Reeh H."/>
            <person name="Daniel R."/>
            <person name="Brune A."/>
        </authorList>
    </citation>
    <scope>NUCLEOTIDE SEQUENCE [LARGE SCALE GENOMIC DNA]</scope>
    <source>
        <strain evidence="2 3">Ac7</strain>
    </source>
</reference>
<dbReference type="Proteomes" id="UP001303587">
    <property type="component" value="Chromosome"/>
</dbReference>
<sequence>MNGKVKYHGTEKIEKKIYDDIEEKLDSHIKELSEQTRESIILEIREELQPETVPYDRLRLIEQRLHEISTTQDGIVREIVDLKTTLANLSKELARLKSNPQTLNPQPVSSVPAAVSDSYSRAQDPTVPYPFNTPSYVPPASHSNASSYPSSYPASYVPASSFSSYPPYPPAQVPPSHYPEKSYEETYPPIRRPDGWEYQEYVPASAKKAVADSERFVPARATPSKNDPFYFGNPDDVVDVGSLKKTPPESGPFESFSPAKTGQAAVNPPAQSFFSVETIKQKPPEQSYPPEQYVYVGTSRKQVEERGPEKGEYIIGSNVKRKVNDDDVDYNKDCEYIIAEKSVPRPKSKFSRKDPSERKERVISNDEDDSEIISCD</sequence>
<name>A0AA96V1M9_9EURY</name>
<protein>
    <submittedName>
        <fullName evidence="2">Uncharacterized protein</fullName>
    </submittedName>
</protein>
<feature type="compositionally biased region" description="Basic and acidic residues" evidence="1">
    <location>
        <begin position="351"/>
        <end position="364"/>
    </location>
</feature>
<evidence type="ECO:0000256" key="1">
    <source>
        <dbReference type="SAM" id="MobiDB-lite"/>
    </source>
</evidence>
<organism evidence="2 3">
    <name type="scientific">Methanolapillus millepedarum</name>
    <dbReference type="NCBI Taxonomy" id="3028296"/>
    <lineage>
        <taxon>Archaea</taxon>
        <taxon>Methanobacteriati</taxon>
        <taxon>Methanobacteriota</taxon>
        <taxon>Stenosarchaea group</taxon>
        <taxon>Methanomicrobia</taxon>
        <taxon>Methanosarcinales</taxon>
        <taxon>Methanosarcinaceae</taxon>
        <taxon>Methanolapillus</taxon>
    </lineage>
</organism>
<feature type="compositionally biased region" description="Acidic residues" evidence="1">
    <location>
        <begin position="365"/>
        <end position="376"/>
    </location>
</feature>
<proteinExistence type="predicted"/>
<feature type="region of interest" description="Disordered" evidence="1">
    <location>
        <begin position="344"/>
        <end position="376"/>
    </location>
</feature>
<evidence type="ECO:0000313" key="2">
    <source>
        <dbReference type="EMBL" id="WNY24581.1"/>
    </source>
</evidence>
<gene>
    <name evidence="2" type="ORF">MsAc7_01030</name>
</gene>